<reference evidence="3 4" key="1">
    <citation type="journal article" date="2008" name="Proc. Natl. Acad. Sci. U.S.A.">
        <title>Niche adaptation and genome expansion in the chlorophyll d-producing cyanobacterium Acaryochloris marina.</title>
        <authorList>
            <person name="Swingley W.D."/>
            <person name="Chen M."/>
            <person name="Cheung P.C."/>
            <person name="Conrad A.L."/>
            <person name="Dejesa L.C."/>
            <person name="Hao J."/>
            <person name="Honchak B.M."/>
            <person name="Karbach L.E."/>
            <person name="Kurdoglu A."/>
            <person name="Lahiri S."/>
            <person name="Mastrian S.D."/>
            <person name="Miyashita H."/>
            <person name="Page L."/>
            <person name="Ramakrishna P."/>
            <person name="Satoh S."/>
            <person name="Sattley W.M."/>
            <person name="Shimada Y."/>
            <person name="Taylor H.L."/>
            <person name="Tomo T."/>
            <person name="Tsuchiya T."/>
            <person name="Wang Z.T."/>
            <person name="Raymond J."/>
            <person name="Mimuro M."/>
            <person name="Blankenship R.E."/>
            <person name="Touchman J.W."/>
        </authorList>
    </citation>
    <scope>NUCLEOTIDE SEQUENCE [LARGE SCALE GENOMIC DNA]</scope>
    <source>
        <strain evidence="4">MBIC 11017</strain>
    </source>
</reference>
<dbReference type="InterPro" id="IPR018711">
    <property type="entry name" value="NAGPA"/>
</dbReference>
<sequence>MGLGFCTAPSQLSPQPQQPPPTMQYQKQELSQATVHVLRIPNHPRYTVRLDVVDGLQTVADFAQGTPKPVAVINGGYFDPANQLTTSYIRRGGQILADPTQNSRLVDNPDLKVYLPKILNRSEFRQYQCGAKTTYAITSYNQPIPPDCTLNYALGAGPQLLPQLTSQAEGFTDSVDGQVIRDAIGSRQPNARSAVGITDKGEVIWVLVEQQSATKPGLSLPELADFMEQQGAASALNLDGGSSSSLVYQDQVITGRSLQGEPLLRPVKSVLMVLENAPK</sequence>
<dbReference type="AlphaFoldDB" id="B0CAS6"/>
<proteinExistence type="predicted"/>
<evidence type="ECO:0000256" key="1">
    <source>
        <dbReference type="SAM" id="MobiDB-lite"/>
    </source>
</evidence>
<gene>
    <name evidence="3" type="ordered locus">AM1_5319</name>
</gene>
<dbReference type="PANTHER" id="PTHR40446:SF2">
    <property type="entry name" value="N-ACETYLGLUCOSAMINE-1-PHOSPHODIESTER ALPHA-N-ACETYLGLUCOSAMINIDASE"/>
    <property type="match status" value="1"/>
</dbReference>
<feature type="region of interest" description="Disordered" evidence="1">
    <location>
        <begin position="1"/>
        <end position="23"/>
    </location>
</feature>
<dbReference type="KEGG" id="amr:AM1_5319"/>
<name>B0CAS6_ACAM1</name>
<dbReference type="Proteomes" id="UP000000268">
    <property type="component" value="Chromosome"/>
</dbReference>
<dbReference type="EMBL" id="CP000828">
    <property type="protein sequence ID" value="ABW30277.1"/>
    <property type="molecule type" value="Genomic_DNA"/>
</dbReference>
<dbReference type="eggNOG" id="COG4632">
    <property type="taxonomic scope" value="Bacteria"/>
</dbReference>
<dbReference type="STRING" id="329726.AM1_5319"/>
<evidence type="ECO:0000313" key="3">
    <source>
        <dbReference type="EMBL" id="ABW30277.1"/>
    </source>
</evidence>
<organism evidence="3 4">
    <name type="scientific">Acaryochloris marina (strain MBIC 11017)</name>
    <dbReference type="NCBI Taxonomy" id="329726"/>
    <lineage>
        <taxon>Bacteria</taxon>
        <taxon>Bacillati</taxon>
        <taxon>Cyanobacteriota</taxon>
        <taxon>Cyanophyceae</taxon>
        <taxon>Acaryochloridales</taxon>
        <taxon>Acaryochloridaceae</taxon>
        <taxon>Acaryochloris</taxon>
    </lineage>
</organism>
<evidence type="ECO:0000313" key="4">
    <source>
        <dbReference type="Proteomes" id="UP000000268"/>
    </source>
</evidence>
<dbReference type="Pfam" id="PF09992">
    <property type="entry name" value="NAGPA"/>
    <property type="match status" value="1"/>
</dbReference>
<evidence type="ECO:0000259" key="2">
    <source>
        <dbReference type="Pfam" id="PF09992"/>
    </source>
</evidence>
<protein>
    <recommendedName>
        <fullName evidence="2">Phosphodiester glycosidase domain-containing protein</fullName>
    </recommendedName>
</protein>
<feature type="domain" description="Phosphodiester glycosidase" evidence="2">
    <location>
        <begin position="69"/>
        <end position="273"/>
    </location>
</feature>
<accession>B0CAS6</accession>
<dbReference type="PANTHER" id="PTHR40446">
    <property type="entry name" value="N-ACETYLGLUCOSAMINE-1-PHOSPHODIESTER ALPHA-N-ACETYLGLUCOSAMINIDASE"/>
    <property type="match status" value="1"/>
</dbReference>
<keyword evidence="4" id="KW-1185">Reference proteome</keyword>
<dbReference type="HOGENOM" id="CLU_071601_0_0_3"/>